<organism evidence="7 8">
    <name type="scientific">Exilibacterium tricleocarpae</name>
    <dbReference type="NCBI Taxonomy" id="2591008"/>
    <lineage>
        <taxon>Bacteria</taxon>
        <taxon>Pseudomonadati</taxon>
        <taxon>Pseudomonadota</taxon>
        <taxon>Gammaproteobacteria</taxon>
        <taxon>Cellvibrionales</taxon>
        <taxon>Cellvibrionaceae</taxon>
        <taxon>Exilibacterium</taxon>
    </lineage>
</organism>
<dbReference type="InterPro" id="IPR003594">
    <property type="entry name" value="HATPase_dom"/>
</dbReference>
<dbReference type="PRINTS" id="PR00344">
    <property type="entry name" value="BCTRLSENSOR"/>
</dbReference>
<dbReference type="InterPro" id="IPR001789">
    <property type="entry name" value="Sig_transdc_resp-reg_receiver"/>
</dbReference>
<dbReference type="PANTHER" id="PTHR43065:SF50">
    <property type="entry name" value="HISTIDINE KINASE"/>
    <property type="match status" value="1"/>
</dbReference>
<dbReference type="AlphaFoldDB" id="A0A545T3K8"/>
<dbReference type="Pfam" id="PF00072">
    <property type="entry name" value="Response_reg"/>
    <property type="match status" value="1"/>
</dbReference>
<dbReference type="InterPro" id="IPR004358">
    <property type="entry name" value="Sig_transdc_His_kin-like_C"/>
</dbReference>
<dbReference type="SUPFAM" id="SSF55874">
    <property type="entry name" value="ATPase domain of HSP90 chaperone/DNA topoisomerase II/histidine kinase"/>
    <property type="match status" value="1"/>
</dbReference>
<dbReference type="SUPFAM" id="SSF47384">
    <property type="entry name" value="Homodimeric domain of signal transducing histidine kinase"/>
    <property type="match status" value="1"/>
</dbReference>
<comment type="catalytic activity">
    <reaction evidence="1">
        <text>ATP + protein L-histidine = ADP + protein N-phospho-L-histidine.</text>
        <dbReference type="EC" id="2.7.13.3"/>
    </reaction>
</comment>
<dbReference type="RefSeq" id="WP_142928572.1">
    <property type="nucleotide sequence ID" value="NZ_ML660099.1"/>
</dbReference>
<dbReference type="Gene3D" id="3.30.565.10">
    <property type="entry name" value="Histidine kinase-like ATPase, C-terminal domain"/>
    <property type="match status" value="1"/>
</dbReference>
<gene>
    <name evidence="7" type="ORF">FKG94_19305</name>
</gene>
<dbReference type="EC" id="2.7.13.3" evidence="2"/>
<protein>
    <recommendedName>
        <fullName evidence="2">histidine kinase</fullName>
        <ecNumber evidence="2">2.7.13.3</ecNumber>
    </recommendedName>
</protein>
<dbReference type="CDD" id="cd00082">
    <property type="entry name" value="HisKA"/>
    <property type="match status" value="1"/>
</dbReference>
<name>A0A545T3K8_9GAMM</name>
<feature type="domain" description="Histidine kinase" evidence="5">
    <location>
        <begin position="174"/>
        <end position="425"/>
    </location>
</feature>
<evidence type="ECO:0000256" key="1">
    <source>
        <dbReference type="ARBA" id="ARBA00000085"/>
    </source>
</evidence>
<proteinExistence type="predicted"/>
<dbReference type="PROSITE" id="PS50110">
    <property type="entry name" value="RESPONSE_REGULATORY"/>
    <property type="match status" value="1"/>
</dbReference>
<dbReference type="GO" id="GO:0000155">
    <property type="term" value="F:phosphorelay sensor kinase activity"/>
    <property type="evidence" value="ECO:0007669"/>
    <property type="project" value="InterPro"/>
</dbReference>
<evidence type="ECO:0000256" key="4">
    <source>
        <dbReference type="PROSITE-ProRule" id="PRU00169"/>
    </source>
</evidence>
<dbReference type="InterPro" id="IPR036097">
    <property type="entry name" value="HisK_dim/P_sf"/>
</dbReference>
<dbReference type="SMART" id="SM00448">
    <property type="entry name" value="REC"/>
    <property type="match status" value="1"/>
</dbReference>
<evidence type="ECO:0000256" key="3">
    <source>
        <dbReference type="ARBA" id="ARBA00022553"/>
    </source>
</evidence>
<dbReference type="SUPFAM" id="SSF52172">
    <property type="entry name" value="CheY-like"/>
    <property type="match status" value="1"/>
</dbReference>
<evidence type="ECO:0000256" key="2">
    <source>
        <dbReference type="ARBA" id="ARBA00012438"/>
    </source>
</evidence>
<dbReference type="InterPro" id="IPR003661">
    <property type="entry name" value="HisK_dim/P_dom"/>
</dbReference>
<comment type="caution">
    <text evidence="7">The sequence shown here is derived from an EMBL/GenBank/DDBJ whole genome shotgun (WGS) entry which is preliminary data.</text>
</comment>
<sequence length="432" mass="47908">MYKPPRPQSILLVDDNDVNRQLVRHILADTYPLVYEAADGNECLATLQKYDIDLVLLDLNMPEKSGFEVLTELQRNGAKRNPAVIVVSADSDPASISRTFQLGAADYVTTPFNRYELLARVHTHLALHNREQELEERVQERTAELMETNRRLQETHGQLLQAEKMVSLGQLAAGVAHEINNPVGYISSNMDTLRAYFDDLLAVLDAYQETEESINNIQIKDELQELKCRLNLDFLKEDIPHLVDESLQGVRRVKQIVADLKGFSHPEQQEWQQVDLHDTINSALNIVHGQLKYKAEVVKQFGELPPIECIAPQINQVLVNLLVNAGQAIEGRGTITLVTGLATDIKTRVAGDAVFVSVSDTGIGMSADTQMRIFDPFFTSKPVGEGTGLGLSVSYGIIENHRGEILVDSRPQQGSCFTLILPVTQTGAGPGH</sequence>
<accession>A0A545T3K8</accession>
<evidence type="ECO:0000259" key="5">
    <source>
        <dbReference type="PROSITE" id="PS50109"/>
    </source>
</evidence>
<feature type="domain" description="Response regulatory" evidence="6">
    <location>
        <begin position="9"/>
        <end position="125"/>
    </location>
</feature>
<dbReference type="PROSITE" id="PS50109">
    <property type="entry name" value="HIS_KIN"/>
    <property type="match status" value="1"/>
</dbReference>
<evidence type="ECO:0000313" key="7">
    <source>
        <dbReference type="EMBL" id="TQV71796.1"/>
    </source>
</evidence>
<dbReference type="SMART" id="SM00387">
    <property type="entry name" value="HATPase_c"/>
    <property type="match status" value="1"/>
</dbReference>
<dbReference type="OrthoDB" id="1931120at2"/>
<dbReference type="Gene3D" id="1.10.287.130">
    <property type="match status" value="1"/>
</dbReference>
<evidence type="ECO:0000313" key="8">
    <source>
        <dbReference type="Proteomes" id="UP000319732"/>
    </source>
</evidence>
<dbReference type="InterPro" id="IPR005467">
    <property type="entry name" value="His_kinase_dom"/>
</dbReference>
<evidence type="ECO:0000259" key="6">
    <source>
        <dbReference type="PROSITE" id="PS50110"/>
    </source>
</evidence>
<dbReference type="Pfam" id="PF02518">
    <property type="entry name" value="HATPase_c"/>
    <property type="match status" value="1"/>
</dbReference>
<reference evidence="7 8" key="1">
    <citation type="submission" date="2019-06" db="EMBL/GenBank/DDBJ databases">
        <title>Whole genome sequence for Cellvibrionaceae sp. R142.</title>
        <authorList>
            <person name="Wang G."/>
        </authorList>
    </citation>
    <scope>NUCLEOTIDE SEQUENCE [LARGE SCALE GENOMIC DNA]</scope>
    <source>
        <strain evidence="7 8">R142</strain>
    </source>
</reference>
<dbReference type="Proteomes" id="UP000319732">
    <property type="component" value="Unassembled WGS sequence"/>
</dbReference>
<dbReference type="PANTHER" id="PTHR43065">
    <property type="entry name" value="SENSOR HISTIDINE KINASE"/>
    <property type="match status" value="1"/>
</dbReference>
<dbReference type="InterPro" id="IPR011006">
    <property type="entry name" value="CheY-like_superfamily"/>
</dbReference>
<dbReference type="EMBL" id="VHSG01000020">
    <property type="protein sequence ID" value="TQV71796.1"/>
    <property type="molecule type" value="Genomic_DNA"/>
</dbReference>
<dbReference type="InterPro" id="IPR036890">
    <property type="entry name" value="HATPase_C_sf"/>
</dbReference>
<keyword evidence="3 4" id="KW-0597">Phosphoprotein</keyword>
<keyword evidence="8" id="KW-1185">Reference proteome</keyword>
<feature type="modified residue" description="4-aspartylphosphate" evidence="4">
    <location>
        <position position="58"/>
    </location>
</feature>
<dbReference type="Gene3D" id="3.40.50.2300">
    <property type="match status" value="1"/>
</dbReference>